<evidence type="ECO:0000313" key="1">
    <source>
        <dbReference type="EMBL" id="BAU90600.1"/>
    </source>
</evidence>
<accession>A0A160PGI3</accession>
<evidence type="ECO:0000313" key="2">
    <source>
        <dbReference type="Proteomes" id="UP000218288"/>
    </source>
</evidence>
<dbReference type="Proteomes" id="UP000218288">
    <property type="component" value="Chromosome"/>
</dbReference>
<organism evidence="1 2">
    <name type="scientific">Methylorubrum populi</name>
    <dbReference type="NCBI Taxonomy" id="223967"/>
    <lineage>
        <taxon>Bacteria</taxon>
        <taxon>Pseudomonadati</taxon>
        <taxon>Pseudomonadota</taxon>
        <taxon>Alphaproteobacteria</taxon>
        <taxon>Hyphomicrobiales</taxon>
        <taxon>Methylobacteriaceae</taxon>
        <taxon>Methylorubrum</taxon>
    </lineage>
</organism>
<reference evidence="1 2" key="1">
    <citation type="journal article" date="2016" name="Genome Announc.">
        <title>Complete Genome Sequence of Methylobacterium populi P-1M, Isolated from Pink-Pigmented Household Biofilm.</title>
        <authorList>
            <person name="Morohoshi T."/>
            <person name="Ikeda T."/>
        </authorList>
    </citation>
    <scope>NUCLEOTIDE SEQUENCE [LARGE SCALE GENOMIC DNA]</scope>
    <source>
        <strain evidence="1 2">P-1M</strain>
    </source>
</reference>
<dbReference type="AlphaFoldDB" id="A0A160PGI3"/>
<gene>
    <name evidence="1" type="ORF">MPPM_1995</name>
</gene>
<name>A0A160PGI3_9HYPH</name>
<sequence length="162" mass="18123">MTEAFSIPMHFRPADYTAEVDGDVLIIIDLALGAQSVLSCAHDIMCDLFERDVWQTGMRTICQDSTDCWSEWIVSGGAFDAVSRIPEPANADRNAAIAWIRERYGYPHKNEVPAPVTKEDLRQRLADLDAEEAAGGPTSDEDAFSRHFARKTWESALRYLEG</sequence>
<protein>
    <submittedName>
        <fullName evidence="1">Uncharacterized protein</fullName>
    </submittedName>
</protein>
<dbReference type="EMBL" id="AP014809">
    <property type="protein sequence ID" value="BAU90600.1"/>
    <property type="molecule type" value="Genomic_DNA"/>
</dbReference>
<dbReference type="RefSeq" id="WP_096484916.1">
    <property type="nucleotide sequence ID" value="NZ_AP014809.1"/>
</dbReference>
<proteinExistence type="predicted"/>